<comment type="caution">
    <text evidence="4">The sequence shown here is derived from an EMBL/GenBank/DDBJ whole genome shotgun (WGS) entry which is preliminary data.</text>
</comment>
<keyword evidence="5" id="KW-1185">Reference proteome</keyword>
<dbReference type="InterPro" id="IPR001932">
    <property type="entry name" value="PPM-type_phosphatase-like_dom"/>
</dbReference>
<evidence type="ECO:0000259" key="3">
    <source>
        <dbReference type="SMART" id="SM00331"/>
    </source>
</evidence>
<evidence type="ECO:0000256" key="2">
    <source>
        <dbReference type="SAM" id="MobiDB-lite"/>
    </source>
</evidence>
<evidence type="ECO:0000313" key="5">
    <source>
        <dbReference type="Proteomes" id="UP000530234"/>
    </source>
</evidence>
<dbReference type="PANTHER" id="PTHR43156:SF2">
    <property type="entry name" value="STAGE II SPORULATION PROTEIN E"/>
    <property type="match status" value="1"/>
</dbReference>
<sequence>MDRFTAVERALRNAPPHDLLAAARAALGRHYSATDIELLVADYGMNTLHPLGAPHYRSEVVSAHTGAPGRAFGSQQPYIPDAVGSEVATLHLPVTVRGDRIGVLILCLPTEECSDEVVAELREISEILGHEIVVAERDTDVYLQARRAERLTLAAEMQWQLLPGRALSRPEFDLGAQLEPAYAIHGDNFDWSTSADHLTLTVTNGMGEGIEAALLTNLAVNALRNARRAGLDLQDQAYMADQALYGQHGGRFHVSVLLLRFHLASGQVEIVDAGSPRMWRLRDGSAEPVELEAQLPLGMFEDTVYAVQRFRVLPGDRLLFVSDGVYDVSSPVGERYGDKALARALTSTRLLPPSQVPRAILGELAGYRGRPQSDDDAMILCLDWHGRPDSGDGGEPEGADTAGPVGR</sequence>
<feature type="region of interest" description="Disordered" evidence="2">
    <location>
        <begin position="384"/>
        <end position="407"/>
    </location>
</feature>
<dbReference type="SMART" id="SM00331">
    <property type="entry name" value="PP2C_SIG"/>
    <property type="match status" value="1"/>
</dbReference>
<dbReference type="PANTHER" id="PTHR43156">
    <property type="entry name" value="STAGE II SPORULATION PROTEIN E-RELATED"/>
    <property type="match status" value="1"/>
</dbReference>
<dbReference type="InterPro" id="IPR036457">
    <property type="entry name" value="PPM-type-like_dom_sf"/>
</dbReference>
<feature type="domain" description="PPM-type phosphatase" evidence="3">
    <location>
        <begin position="169"/>
        <end position="384"/>
    </location>
</feature>
<dbReference type="Gene3D" id="3.60.40.10">
    <property type="entry name" value="PPM-type phosphatase domain"/>
    <property type="match status" value="1"/>
</dbReference>
<dbReference type="EMBL" id="VKHS01000168">
    <property type="protein sequence ID" value="MBB0229780.1"/>
    <property type="molecule type" value="Genomic_DNA"/>
</dbReference>
<accession>A0A7W3T2K3</accession>
<keyword evidence="1" id="KW-0378">Hydrolase</keyword>
<dbReference type="GO" id="GO:0016791">
    <property type="term" value="F:phosphatase activity"/>
    <property type="evidence" value="ECO:0007669"/>
    <property type="project" value="TreeGrafter"/>
</dbReference>
<proteinExistence type="predicted"/>
<reference evidence="5" key="1">
    <citation type="submission" date="2019-10" db="EMBL/GenBank/DDBJ databases">
        <title>Streptomyces sp. nov., a novel actinobacterium isolated from alkaline environment.</title>
        <authorList>
            <person name="Golinska P."/>
        </authorList>
    </citation>
    <scope>NUCLEOTIDE SEQUENCE [LARGE SCALE GENOMIC DNA]</scope>
    <source>
        <strain evidence="5">DSM 42108</strain>
    </source>
</reference>
<protein>
    <submittedName>
        <fullName evidence="4">SpoIIE family protein phosphatase</fullName>
    </submittedName>
</protein>
<dbReference type="RefSeq" id="WP_182662607.1">
    <property type="nucleotide sequence ID" value="NZ_VKHS01000168.1"/>
</dbReference>
<dbReference type="SUPFAM" id="SSF81606">
    <property type="entry name" value="PP2C-like"/>
    <property type="match status" value="1"/>
</dbReference>
<dbReference type="Pfam" id="PF07228">
    <property type="entry name" value="SpoIIE"/>
    <property type="match status" value="1"/>
</dbReference>
<evidence type="ECO:0000313" key="4">
    <source>
        <dbReference type="EMBL" id="MBB0229780.1"/>
    </source>
</evidence>
<gene>
    <name evidence="4" type="ORF">FOE67_09680</name>
</gene>
<dbReference type="AlphaFoldDB" id="A0A7W3T2K3"/>
<name>A0A7W3T2K3_9ACTN</name>
<dbReference type="Proteomes" id="UP000530234">
    <property type="component" value="Unassembled WGS sequence"/>
</dbReference>
<dbReference type="InterPro" id="IPR052016">
    <property type="entry name" value="Bact_Sigma-Reg"/>
</dbReference>
<evidence type="ECO:0000256" key="1">
    <source>
        <dbReference type="ARBA" id="ARBA00022801"/>
    </source>
</evidence>
<organism evidence="4 5">
    <name type="scientific">Streptomyces calidiresistens</name>
    <dbReference type="NCBI Taxonomy" id="1485586"/>
    <lineage>
        <taxon>Bacteria</taxon>
        <taxon>Bacillati</taxon>
        <taxon>Actinomycetota</taxon>
        <taxon>Actinomycetes</taxon>
        <taxon>Kitasatosporales</taxon>
        <taxon>Streptomycetaceae</taxon>
        <taxon>Streptomyces</taxon>
    </lineage>
</organism>